<feature type="signal peptide" evidence="2">
    <location>
        <begin position="1"/>
        <end position="46"/>
    </location>
</feature>
<sequence>MTRTMKSGTGTTGSTGTAGTLSRRRVAVTGALGLASIALAAVPAHAKGDVDLTAPRTGAVGKTITVSASGSDDAAVYQRICLEDRMGKAAWHQVACGATVSRDAGGDARASARVKAAHRGGLQFRAVMYGLTSAHDKHPVRWRTSDVVTVRVR</sequence>
<dbReference type="InterPro" id="IPR006311">
    <property type="entry name" value="TAT_signal"/>
</dbReference>
<evidence type="ECO:0008006" key="5">
    <source>
        <dbReference type="Google" id="ProtNLM"/>
    </source>
</evidence>
<comment type="caution">
    <text evidence="3">The sequence shown here is derived from an EMBL/GenBank/DDBJ whole genome shotgun (WGS) entry which is preliminary data.</text>
</comment>
<evidence type="ECO:0000256" key="2">
    <source>
        <dbReference type="SAM" id="SignalP"/>
    </source>
</evidence>
<evidence type="ECO:0000313" key="3">
    <source>
        <dbReference type="EMBL" id="MFC4330622.1"/>
    </source>
</evidence>
<feature type="region of interest" description="Disordered" evidence="1">
    <location>
        <begin position="1"/>
        <end position="20"/>
    </location>
</feature>
<dbReference type="PROSITE" id="PS51318">
    <property type="entry name" value="TAT"/>
    <property type="match status" value="1"/>
</dbReference>
<proteinExistence type="predicted"/>
<keyword evidence="4" id="KW-1185">Reference proteome</keyword>
<dbReference type="EMBL" id="JBHSDP010000024">
    <property type="protein sequence ID" value="MFC4330622.1"/>
    <property type="molecule type" value="Genomic_DNA"/>
</dbReference>
<dbReference type="Proteomes" id="UP001595824">
    <property type="component" value="Unassembled WGS sequence"/>
</dbReference>
<keyword evidence="2" id="KW-0732">Signal</keyword>
<evidence type="ECO:0000313" key="4">
    <source>
        <dbReference type="Proteomes" id="UP001595824"/>
    </source>
</evidence>
<reference evidence="4" key="1">
    <citation type="journal article" date="2019" name="Int. J. Syst. Evol. Microbiol.">
        <title>The Global Catalogue of Microorganisms (GCM) 10K type strain sequencing project: providing services to taxonomists for standard genome sequencing and annotation.</title>
        <authorList>
            <consortium name="The Broad Institute Genomics Platform"/>
            <consortium name="The Broad Institute Genome Sequencing Center for Infectious Disease"/>
            <person name="Wu L."/>
            <person name="Ma J."/>
        </authorList>
    </citation>
    <scope>NUCLEOTIDE SEQUENCE [LARGE SCALE GENOMIC DNA]</scope>
    <source>
        <strain evidence="4">PCU 347</strain>
    </source>
</reference>
<evidence type="ECO:0000256" key="1">
    <source>
        <dbReference type="SAM" id="MobiDB-lite"/>
    </source>
</evidence>
<accession>A0ABV8TJ06</accession>
<organism evidence="3 4">
    <name type="scientific">Streptomyces andamanensis</name>
    <dbReference type="NCBI Taxonomy" id="1565035"/>
    <lineage>
        <taxon>Bacteria</taxon>
        <taxon>Bacillati</taxon>
        <taxon>Actinomycetota</taxon>
        <taxon>Actinomycetes</taxon>
        <taxon>Kitasatosporales</taxon>
        <taxon>Streptomycetaceae</taxon>
        <taxon>Streptomyces</taxon>
    </lineage>
</organism>
<protein>
    <recommendedName>
        <fullName evidence="5">Secreted protein</fullName>
    </recommendedName>
</protein>
<gene>
    <name evidence="3" type="ORF">ACFPC0_23120</name>
</gene>
<feature type="chain" id="PRO_5045141506" description="Secreted protein" evidence="2">
    <location>
        <begin position="47"/>
        <end position="153"/>
    </location>
</feature>
<dbReference type="RefSeq" id="WP_381741598.1">
    <property type="nucleotide sequence ID" value="NZ_JBHSDP010000024.1"/>
</dbReference>
<name>A0ABV8TJ06_9ACTN</name>